<proteinExistence type="predicted"/>
<accession>A0AAE1GAH9</accession>
<dbReference type="EMBL" id="JAWQEG010000506">
    <property type="protein sequence ID" value="KAK3889077.1"/>
    <property type="molecule type" value="Genomic_DNA"/>
</dbReference>
<sequence>MIKRKKKGKRRPMSKIKWWKMKDEKLKDQFKEKVLAEIELKDDVEEWWNANAGTFLQTGEEIFGRTSGRDPPNDKETWWWNEEVVESIKLKKSAKKENYVNTTPENKERLKLASKAEASEEEAYEELYFVHYL</sequence>
<name>A0AAE1GAH9_PETCI</name>
<keyword evidence="2" id="KW-1185">Reference proteome</keyword>
<gene>
    <name evidence="1" type="ORF">Pcinc_006952</name>
</gene>
<dbReference type="AlphaFoldDB" id="A0AAE1GAH9"/>
<protein>
    <submittedName>
        <fullName evidence="1">Uncharacterized protein</fullName>
    </submittedName>
</protein>
<comment type="caution">
    <text evidence="1">The sequence shown here is derived from an EMBL/GenBank/DDBJ whole genome shotgun (WGS) entry which is preliminary data.</text>
</comment>
<evidence type="ECO:0000313" key="2">
    <source>
        <dbReference type="Proteomes" id="UP001286313"/>
    </source>
</evidence>
<evidence type="ECO:0000313" key="1">
    <source>
        <dbReference type="EMBL" id="KAK3889077.1"/>
    </source>
</evidence>
<reference evidence="1" key="1">
    <citation type="submission" date="2023-10" db="EMBL/GenBank/DDBJ databases">
        <title>Genome assemblies of two species of porcelain crab, Petrolisthes cinctipes and Petrolisthes manimaculis (Anomura: Porcellanidae).</title>
        <authorList>
            <person name="Angst P."/>
        </authorList>
    </citation>
    <scope>NUCLEOTIDE SEQUENCE</scope>
    <source>
        <strain evidence="1">PB745_01</strain>
        <tissue evidence="1">Gill</tissue>
    </source>
</reference>
<dbReference type="Proteomes" id="UP001286313">
    <property type="component" value="Unassembled WGS sequence"/>
</dbReference>
<organism evidence="1 2">
    <name type="scientific">Petrolisthes cinctipes</name>
    <name type="common">Flat porcelain crab</name>
    <dbReference type="NCBI Taxonomy" id="88211"/>
    <lineage>
        <taxon>Eukaryota</taxon>
        <taxon>Metazoa</taxon>
        <taxon>Ecdysozoa</taxon>
        <taxon>Arthropoda</taxon>
        <taxon>Crustacea</taxon>
        <taxon>Multicrustacea</taxon>
        <taxon>Malacostraca</taxon>
        <taxon>Eumalacostraca</taxon>
        <taxon>Eucarida</taxon>
        <taxon>Decapoda</taxon>
        <taxon>Pleocyemata</taxon>
        <taxon>Anomura</taxon>
        <taxon>Galatheoidea</taxon>
        <taxon>Porcellanidae</taxon>
        <taxon>Petrolisthes</taxon>
    </lineage>
</organism>